<feature type="region of interest" description="Disordered" evidence="1">
    <location>
        <begin position="48"/>
        <end position="67"/>
    </location>
</feature>
<protein>
    <submittedName>
        <fullName evidence="2">Uncharacterized protein</fullName>
    </submittedName>
</protein>
<evidence type="ECO:0000313" key="3">
    <source>
        <dbReference type="Proteomes" id="UP000006753"/>
    </source>
</evidence>
<dbReference type="Proteomes" id="UP000006753">
    <property type="component" value="Unassembled WGS sequence"/>
</dbReference>
<reference evidence="2 3" key="1">
    <citation type="journal article" date="2012" name="BMC Genomics">
        <title>Sequencing the genome of Marssonina brunnea reveals fungus-poplar co-evolution.</title>
        <authorList>
            <person name="Zhu S."/>
            <person name="Cao Y.-Z."/>
            <person name="Jiang C."/>
            <person name="Tan B.-Y."/>
            <person name="Wang Z."/>
            <person name="Feng S."/>
            <person name="Zhang L."/>
            <person name="Su X.-H."/>
            <person name="Brejova B."/>
            <person name="Vinar T."/>
            <person name="Xu M."/>
            <person name="Wang M.-X."/>
            <person name="Zhang S.-G."/>
            <person name="Huang M.-R."/>
            <person name="Wu R."/>
            <person name="Zhou Y."/>
        </authorList>
    </citation>
    <scope>NUCLEOTIDE SEQUENCE [LARGE SCALE GENOMIC DNA]</scope>
    <source>
        <strain evidence="2 3">MB_m1</strain>
    </source>
</reference>
<dbReference type="AlphaFoldDB" id="K1WZ26"/>
<evidence type="ECO:0000313" key="2">
    <source>
        <dbReference type="EMBL" id="EKD18221.1"/>
    </source>
</evidence>
<dbReference type="HOGENOM" id="CLU_1547925_0_0_1"/>
<accession>K1WZ26</accession>
<organism evidence="2 3">
    <name type="scientific">Marssonina brunnea f. sp. multigermtubi (strain MB_m1)</name>
    <name type="common">Marssonina leaf spot fungus</name>
    <dbReference type="NCBI Taxonomy" id="1072389"/>
    <lineage>
        <taxon>Eukaryota</taxon>
        <taxon>Fungi</taxon>
        <taxon>Dikarya</taxon>
        <taxon>Ascomycota</taxon>
        <taxon>Pezizomycotina</taxon>
        <taxon>Leotiomycetes</taxon>
        <taxon>Helotiales</taxon>
        <taxon>Drepanopezizaceae</taxon>
        <taxon>Drepanopeziza</taxon>
    </lineage>
</organism>
<gene>
    <name evidence="2" type="ORF">MBM_03993</name>
</gene>
<dbReference type="InParanoid" id="K1WZ26"/>
<keyword evidence="3" id="KW-1185">Reference proteome</keyword>
<name>K1WZ26_MARBU</name>
<dbReference type="EMBL" id="JH921434">
    <property type="protein sequence ID" value="EKD18221.1"/>
    <property type="molecule type" value="Genomic_DNA"/>
</dbReference>
<evidence type="ECO:0000256" key="1">
    <source>
        <dbReference type="SAM" id="MobiDB-lite"/>
    </source>
</evidence>
<proteinExistence type="predicted"/>
<dbReference type="KEGG" id="mbe:MBM_03993"/>
<sequence>MRCGPGLEHGAVAAAAGQGTSYYTLARATVATHLQQYKYSVPADARKVQRVGTQKSRQTGREEEVGVRPEIPSAHSFGVPSFYTPYLCLYVSARPHGDRVACMAHQGIGSASTALGDPNAVLRTTRLGSILPTYVPLGCADANKRHTDAAKAGTRVYNYGLVRKYISTEKADT</sequence>